<feature type="domain" description="DUF5622" evidence="1">
    <location>
        <begin position="2"/>
        <end position="72"/>
    </location>
</feature>
<keyword evidence="3" id="KW-1185">Reference proteome</keyword>
<accession>A0A6A9QLD5</accession>
<dbReference type="AlphaFoldDB" id="A0A6A9QLD5"/>
<dbReference type="Gene3D" id="3.30.160.830">
    <property type="match status" value="1"/>
</dbReference>
<dbReference type="EMBL" id="WGGD01000005">
    <property type="protein sequence ID" value="MUN27991.1"/>
    <property type="molecule type" value="Genomic_DNA"/>
</dbReference>
<sequence>MLKHDKYVYIEVKRSLNEKKEEKFYVKARSFKAKDYNSPDRYVIAGIKKEKPPRGASVIKVDDVPLEIKEKLLGNK</sequence>
<proteinExistence type="predicted"/>
<evidence type="ECO:0000259" key="1">
    <source>
        <dbReference type="Pfam" id="PF18533"/>
    </source>
</evidence>
<organism evidence="2 3">
    <name type="scientific">Sulfuracidifex metallicus DSM 6482 = JCM 9184</name>
    <dbReference type="NCBI Taxonomy" id="523847"/>
    <lineage>
        <taxon>Archaea</taxon>
        <taxon>Thermoproteota</taxon>
        <taxon>Thermoprotei</taxon>
        <taxon>Sulfolobales</taxon>
        <taxon>Sulfolobaceae</taxon>
        <taxon>Sulfuracidifex</taxon>
    </lineage>
</organism>
<evidence type="ECO:0000313" key="3">
    <source>
        <dbReference type="Proteomes" id="UP000470772"/>
    </source>
</evidence>
<dbReference type="RefSeq" id="WP_054837797.1">
    <property type="nucleotide sequence ID" value="NZ_BBBY01000002.1"/>
</dbReference>
<name>A0A6A9QLD5_SULME</name>
<comment type="caution">
    <text evidence="2">The sequence shown here is derived from an EMBL/GenBank/DDBJ whole genome shotgun (WGS) entry which is preliminary data.</text>
</comment>
<gene>
    <name evidence="2" type="ORF">GC250_00570</name>
</gene>
<dbReference type="Pfam" id="PF18533">
    <property type="entry name" value="DUF5622"/>
    <property type="match status" value="1"/>
</dbReference>
<protein>
    <recommendedName>
        <fullName evidence="1">DUF5622 domain-containing protein</fullName>
    </recommendedName>
</protein>
<reference evidence="2 3" key="1">
    <citation type="submission" date="2019-10" db="EMBL/GenBank/DDBJ databases">
        <title>Sequencing and Assembly of Multiple Reported Metal-Biooxidizing Members of the Extremely Thermoacidophilic Archaeal Family Sulfolobaceae.</title>
        <authorList>
            <person name="Counts J.A."/>
            <person name="Kelly R.M."/>
        </authorList>
    </citation>
    <scope>NUCLEOTIDE SEQUENCE [LARGE SCALE GENOMIC DNA]</scope>
    <source>
        <strain evidence="2 3">DSM 6482</strain>
    </source>
</reference>
<dbReference type="Proteomes" id="UP000470772">
    <property type="component" value="Unassembled WGS sequence"/>
</dbReference>
<evidence type="ECO:0000313" key="2">
    <source>
        <dbReference type="EMBL" id="MUN27991.1"/>
    </source>
</evidence>
<dbReference type="InterPro" id="IPR041043">
    <property type="entry name" value="DUF5622"/>
</dbReference>
<dbReference type="OrthoDB" id="39186at2157"/>